<keyword evidence="3" id="KW-0173">Coenzyme A biosynthesis</keyword>
<proteinExistence type="predicted"/>
<comment type="caution">
    <text evidence="4">The sequence shown here is derived from an EMBL/GenBank/DDBJ whole genome shotgun (WGS) entry which is preliminary data.</text>
</comment>
<dbReference type="GO" id="GO:0005829">
    <property type="term" value="C:cytosol"/>
    <property type="evidence" value="ECO:0007669"/>
    <property type="project" value="TreeGrafter"/>
</dbReference>
<protein>
    <submittedName>
        <fullName evidence="4">Fumble domain-containing protein</fullName>
    </submittedName>
</protein>
<organism evidence="4 5">
    <name type="scientific">Candidatus Thermofonsia Clade 3 bacterium</name>
    <dbReference type="NCBI Taxonomy" id="2364212"/>
    <lineage>
        <taxon>Bacteria</taxon>
        <taxon>Bacillati</taxon>
        <taxon>Chloroflexota</taxon>
        <taxon>Candidatus Thermofontia</taxon>
        <taxon>Candidatus Thermofonsia Clade 3</taxon>
    </lineage>
</organism>
<gene>
    <name evidence="4" type="ORF">CUN48_12505</name>
</gene>
<dbReference type="PANTHER" id="PTHR12280">
    <property type="entry name" value="PANTOTHENATE KINASE"/>
    <property type="match status" value="1"/>
</dbReference>
<evidence type="ECO:0000256" key="1">
    <source>
        <dbReference type="ARBA" id="ARBA00022741"/>
    </source>
</evidence>
<dbReference type="GO" id="GO:0004594">
    <property type="term" value="F:pantothenate kinase activity"/>
    <property type="evidence" value="ECO:0007669"/>
    <property type="project" value="TreeGrafter"/>
</dbReference>
<reference evidence="4 5" key="1">
    <citation type="submission" date="2017-11" db="EMBL/GenBank/DDBJ databases">
        <title>Evolution of Phototrophy in the Chloroflexi Phylum Driven by Horizontal Gene Transfer.</title>
        <authorList>
            <person name="Ward L.M."/>
            <person name="Hemp J."/>
            <person name="Shih P.M."/>
            <person name="Mcglynn S.E."/>
            <person name="Fischer W."/>
        </authorList>
    </citation>
    <scope>NUCLEOTIDE SEQUENCE [LARGE SCALE GENOMIC DNA]</scope>
    <source>
        <strain evidence="4">JP3_7</strain>
    </source>
</reference>
<dbReference type="EMBL" id="PGTN01000109">
    <property type="protein sequence ID" value="PJF46688.1"/>
    <property type="molecule type" value="Genomic_DNA"/>
</dbReference>
<dbReference type="Pfam" id="PF03630">
    <property type="entry name" value="Fumble"/>
    <property type="match status" value="1"/>
</dbReference>
<evidence type="ECO:0000256" key="2">
    <source>
        <dbReference type="ARBA" id="ARBA00022840"/>
    </source>
</evidence>
<dbReference type="GO" id="GO:0005524">
    <property type="term" value="F:ATP binding"/>
    <property type="evidence" value="ECO:0007669"/>
    <property type="project" value="UniProtKB-KW"/>
</dbReference>
<dbReference type="InterPro" id="IPR004567">
    <property type="entry name" value="Type_II_PanK"/>
</dbReference>
<dbReference type="SUPFAM" id="SSF53067">
    <property type="entry name" value="Actin-like ATPase domain"/>
    <property type="match status" value="1"/>
</dbReference>
<evidence type="ECO:0000313" key="4">
    <source>
        <dbReference type="EMBL" id="PJF46688.1"/>
    </source>
</evidence>
<name>A0A2M8QA52_9CHLR</name>
<keyword evidence="1" id="KW-0547">Nucleotide-binding</keyword>
<dbReference type="GO" id="GO:0015937">
    <property type="term" value="P:coenzyme A biosynthetic process"/>
    <property type="evidence" value="ECO:0007669"/>
    <property type="project" value="UniProtKB-KW"/>
</dbReference>
<dbReference type="Proteomes" id="UP000230790">
    <property type="component" value="Unassembled WGS sequence"/>
</dbReference>
<evidence type="ECO:0000256" key="3">
    <source>
        <dbReference type="ARBA" id="ARBA00022993"/>
    </source>
</evidence>
<dbReference type="InterPro" id="IPR043129">
    <property type="entry name" value="ATPase_NBD"/>
</dbReference>
<keyword evidence="2" id="KW-0067">ATP-binding</keyword>
<evidence type="ECO:0000313" key="5">
    <source>
        <dbReference type="Proteomes" id="UP000230790"/>
    </source>
</evidence>
<accession>A0A2M8QA52</accession>
<dbReference type="AlphaFoldDB" id="A0A2M8QA52"/>
<sequence>MATMSAAIDFGLTHVDVVATSDGDALHVATLPSQRAVDVAQVRRALAALGCDVADFRQICVTGGRHRQLPDAIDGVPIVKVGEIEAIGLGGLRLAQRQQPALQEALVVSAGSGTAMVAVRNNSAQHVTGSAVGGGTLIGLCKLLIGTADAREIDALAMAGDSNKVDITLLEATGGAIGRLPADANAVNFGRAATPELAQVDRKDLAAGVAVMVGQVIAVIAINAARAERLEPIVVVGHLVDLACVRRVLQAVGGYYGVNFTIPEMPGCATAIGALVGAARVQ</sequence>
<dbReference type="CDD" id="cd24085">
    <property type="entry name" value="ASKHA_NBD_PanK-II_bac"/>
    <property type="match status" value="1"/>
</dbReference>
<dbReference type="PANTHER" id="PTHR12280:SF20">
    <property type="entry name" value="4'-PHOSPHOPANTETHEINE PHOSPHATASE"/>
    <property type="match status" value="1"/>
</dbReference>
<dbReference type="Gene3D" id="3.30.420.40">
    <property type="match status" value="1"/>
</dbReference>